<organism evidence="1 2">
    <name type="scientific">Paenibacillus arenilitoris</name>
    <dbReference type="NCBI Taxonomy" id="2772299"/>
    <lineage>
        <taxon>Bacteria</taxon>
        <taxon>Bacillati</taxon>
        <taxon>Bacillota</taxon>
        <taxon>Bacilli</taxon>
        <taxon>Bacillales</taxon>
        <taxon>Paenibacillaceae</taxon>
        <taxon>Paenibacillus</taxon>
    </lineage>
</organism>
<sequence>MMRSKLPEYEAKAALLLSLAKSQEALARILDSIAELSECSPGMASMLRDNVCAMTSLQETIADAVTEMKWRRRRVKRGLPGKPWLKPSASIRRKISLTERSYTAKGGA</sequence>
<protein>
    <submittedName>
        <fullName evidence="1">Uncharacterized protein</fullName>
    </submittedName>
</protein>
<gene>
    <name evidence="1" type="ORF">IDH41_23285</name>
</gene>
<reference evidence="1" key="1">
    <citation type="submission" date="2020-09" db="EMBL/GenBank/DDBJ databases">
        <title>A novel bacterium of genus Paenibacillus, isolated from South China Sea.</title>
        <authorList>
            <person name="Huang H."/>
            <person name="Mo K."/>
            <person name="Hu Y."/>
        </authorList>
    </citation>
    <scope>NUCLEOTIDE SEQUENCE</scope>
    <source>
        <strain evidence="1">IB182493</strain>
    </source>
</reference>
<comment type="caution">
    <text evidence="1">The sequence shown here is derived from an EMBL/GenBank/DDBJ whole genome shotgun (WGS) entry which is preliminary data.</text>
</comment>
<dbReference type="EMBL" id="JACXIY010000032">
    <property type="protein sequence ID" value="MBD2871518.1"/>
    <property type="molecule type" value="Genomic_DNA"/>
</dbReference>
<evidence type="ECO:0000313" key="2">
    <source>
        <dbReference type="Proteomes" id="UP000632125"/>
    </source>
</evidence>
<accession>A0A927H8B7</accession>
<evidence type="ECO:0000313" key="1">
    <source>
        <dbReference type="EMBL" id="MBD2871518.1"/>
    </source>
</evidence>
<name>A0A927H8B7_9BACL</name>
<proteinExistence type="predicted"/>
<keyword evidence="2" id="KW-1185">Reference proteome</keyword>
<dbReference type="AlphaFoldDB" id="A0A927H8B7"/>
<dbReference type="Proteomes" id="UP000632125">
    <property type="component" value="Unassembled WGS sequence"/>
</dbReference>
<dbReference type="RefSeq" id="WP_190865380.1">
    <property type="nucleotide sequence ID" value="NZ_JACXIY010000032.1"/>
</dbReference>